<evidence type="ECO:0000313" key="2">
    <source>
        <dbReference type="Proteomes" id="UP000250918"/>
    </source>
</evidence>
<sequence length="288" mass="31724">GGIGRKDDTWKFSVGGIVAPAKADKGIRLDMLVEVQKTPQGVIILGNANVEVASGTQIGRATIEINMPERRVSGSIVFGLDYKALTAKAQLDLCVKFSEYWYVYGKANIDVLKFFKADGVIIVANNWNWQHDGKTQLMSGIYVELNSLFKIDANWYVVKWGVNFDRHAMVYIGWNGDFAGEINMAGGAYAWIGFGPFDLIQARANMGLAAHLSYIEPEWSAGARGNFRLEGTIGWCGNAGCWSICWKCFVRIFGHCVFALPTGAKACIGMNAYIEYSTSKGMSYDISF</sequence>
<dbReference type="AlphaFoldDB" id="A0A855X4N9"/>
<reference evidence="1 2" key="1">
    <citation type="journal article" date="2018" name="ISME J.">
        <title>A methanotrophic archaeon couples anaerobic oxidation of methane to Fe(III) reduction.</title>
        <authorList>
            <person name="Cai C."/>
            <person name="Leu A.O."/>
            <person name="Xie G.J."/>
            <person name="Guo J."/>
            <person name="Feng Y."/>
            <person name="Zhao J.X."/>
            <person name="Tyson G.W."/>
            <person name="Yuan Z."/>
            <person name="Hu S."/>
        </authorList>
    </citation>
    <scope>NUCLEOTIDE SEQUENCE [LARGE SCALE GENOMIC DNA]</scope>
    <source>
        <strain evidence="1">FeB_12</strain>
    </source>
</reference>
<gene>
    <name evidence="1" type="ORF">C3F09_09105</name>
</gene>
<dbReference type="EMBL" id="PQAP01000145">
    <property type="protein sequence ID" value="PWB70422.1"/>
    <property type="molecule type" value="Genomic_DNA"/>
</dbReference>
<comment type="caution">
    <text evidence="1">The sequence shown here is derived from an EMBL/GenBank/DDBJ whole genome shotgun (WGS) entry which is preliminary data.</text>
</comment>
<accession>A0A855X4N9</accession>
<feature type="non-terminal residue" evidence="1">
    <location>
        <position position="1"/>
    </location>
</feature>
<evidence type="ECO:0000313" key="1">
    <source>
        <dbReference type="EMBL" id="PWB70422.1"/>
    </source>
</evidence>
<name>A0A855X4N9_9BACT</name>
<protein>
    <submittedName>
        <fullName evidence="1">Uncharacterized protein</fullName>
    </submittedName>
</protein>
<dbReference type="Proteomes" id="UP000250918">
    <property type="component" value="Unassembled WGS sequence"/>
</dbReference>
<proteinExistence type="predicted"/>
<organism evidence="1 2">
    <name type="scientific">candidate division GN15 bacterium</name>
    <dbReference type="NCBI Taxonomy" id="2072418"/>
    <lineage>
        <taxon>Bacteria</taxon>
        <taxon>candidate division GN15</taxon>
    </lineage>
</organism>